<protein>
    <submittedName>
        <fullName evidence="2">Uncharacterized protein</fullName>
    </submittedName>
</protein>
<keyword evidence="3" id="KW-1185">Reference proteome</keyword>
<dbReference type="AlphaFoldDB" id="A0A5B7FVB3"/>
<gene>
    <name evidence="2" type="ORF">E2C01_043057</name>
</gene>
<dbReference type="EMBL" id="VSRR010008761">
    <property type="protein sequence ID" value="MPC49259.1"/>
    <property type="molecule type" value="Genomic_DNA"/>
</dbReference>
<reference evidence="2 3" key="1">
    <citation type="submission" date="2019-05" db="EMBL/GenBank/DDBJ databases">
        <title>Another draft genome of Portunus trituberculatus and its Hox gene families provides insights of decapod evolution.</title>
        <authorList>
            <person name="Jeong J.-H."/>
            <person name="Song I."/>
            <person name="Kim S."/>
            <person name="Choi T."/>
            <person name="Kim D."/>
            <person name="Ryu S."/>
            <person name="Kim W."/>
        </authorList>
    </citation>
    <scope>NUCLEOTIDE SEQUENCE [LARGE SCALE GENOMIC DNA]</scope>
    <source>
        <tissue evidence="2">Muscle</tissue>
    </source>
</reference>
<feature type="compositionally biased region" description="Acidic residues" evidence="1">
    <location>
        <begin position="1"/>
        <end position="15"/>
    </location>
</feature>
<evidence type="ECO:0000313" key="2">
    <source>
        <dbReference type="EMBL" id="MPC49259.1"/>
    </source>
</evidence>
<organism evidence="2 3">
    <name type="scientific">Portunus trituberculatus</name>
    <name type="common">Swimming crab</name>
    <name type="synonym">Neptunus trituberculatus</name>
    <dbReference type="NCBI Taxonomy" id="210409"/>
    <lineage>
        <taxon>Eukaryota</taxon>
        <taxon>Metazoa</taxon>
        <taxon>Ecdysozoa</taxon>
        <taxon>Arthropoda</taxon>
        <taxon>Crustacea</taxon>
        <taxon>Multicrustacea</taxon>
        <taxon>Malacostraca</taxon>
        <taxon>Eumalacostraca</taxon>
        <taxon>Eucarida</taxon>
        <taxon>Decapoda</taxon>
        <taxon>Pleocyemata</taxon>
        <taxon>Brachyura</taxon>
        <taxon>Eubrachyura</taxon>
        <taxon>Portunoidea</taxon>
        <taxon>Portunidae</taxon>
        <taxon>Portuninae</taxon>
        <taxon>Portunus</taxon>
    </lineage>
</organism>
<name>A0A5B7FVB3_PORTR</name>
<proteinExistence type="predicted"/>
<evidence type="ECO:0000256" key="1">
    <source>
        <dbReference type="SAM" id="MobiDB-lite"/>
    </source>
</evidence>
<feature type="region of interest" description="Disordered" evidence="1">
    <location>
        <begin position="1"/>
        <end position="24"/>
    </location>
</feature>
<evidence type="ECO:0000313" key="3">
    <source>
        <dbReference type="Proteomes" id="UP000324222"/>
    </source>
</evidence>
<comment type="caution">
    <text evidence="2">The sequence shown here is derived from an EMBL/GenBank/DDBJ whole genome shotgun (WGS) entry which is preliminary data.</text>
</comment>
<sequence length="59" mass="6682">MVVEDKEEDEDEEDDAGQKAVGSLGECHGVYMERTGQPGGRYNPHSCQQTWIKGMLRRQ</sequence>
<accession>A0A5B7FVB3</accession>
<dbReference type="Proteomes" id="UP000324222">
    <property type="component" value="Unassembled WGS sequence"/>
</dbReference>